<dbReference type="EMBL" id="VFPP01000001">
    <property type="protein sequence ID" value="TQM78351.1"/>
    <property type="molecule type" value="Genomic_DNA"/>
</dbReference>
<evidence type="ECO:0000313" key="7">
    <source>
        <dbReference type="Proteomes" id="UP000316628"/>
    </source>
</evidence>
<gene>
    <name evidence="6" type="ORF">FHX81_0615</name>
</gene>
<dbReference type="InterPro" id="IPR000847">
    <property type="entry name" value="LysR_HTH_N"/>
</dbReference>
<dbReference type="GO" id="GO:0003700">
    <property type="term" value="F:DNA-binding transcription factor activity"/>
    <property type="evidence" value="ECO:0007669"/>
    <property type="project" value="InterPro"/>
</dbReference>
<dbReference type="FunFam" id="1.10.10.10:FF:000001">
    <property type="entry name" value="LysR family transcriptional regulator"/>
    <property type="match status" value="1"/>
</dbReference>
<dbReference type="SUPFAM" id="SSF53850">
    <property type="entry name" value="Periplasmic binding protein-like II"/>
    <property type="match status" value="1"/>
</dbReference>
<dbReference type="InterPro" id="IPR005119">
    <property type="entry name" value="LysR_subst-bd"/>
</dbReference>
<keyword evidence="4" id="KW-0804">Transcription</keyword>
<protein>
    <submittedName>
        <fullName evidence="6">DNA-binding transcriptional LysR family regulator</fullName>
    </submittedName>
</protein>
<comment type="caution">
    <text evidence="6">The sequence shown here is derived from an EMBL/GenBank/DDBJ whole genome shotgun (WGS) entry which is preliminary data.</text>
</comment>
<dbReference type="PANTHER" id="PTHR30346:SF0">
    <property type="entry name" value="HCA OPERON TRANSCRIPTIONAL ACTIVATOR HCAR"/>
    <property type="match status" value="1"/>
</dbReference>
<dbReference type="InterPro" id="IPR036390">
    <property type="entry name" value="WH_DNA-bd_sf"/>
</dbReference>
<feature type="domain" description="HTH lysR-type" evidence="5">
    <location>
        <begin position="3"/>
        <end position="60"/>
    </location>
</feature>
<proteinExistence type="inferred from homology"/>
<keyword evidence="7" id="KW-1185">Reference proteome</keyword>
<dbReference type="RefSeq" id="WP_141975104.1">
    <property type="nucleotide sequence ID" value="NZ_VFPP01000001.1"/>
</dbReference>
<comment type="similarity">
    <text evidence="1">Belongs to the LysR transcriptional regulatory family.</text>
</comment>
<dbReference type="PANTHER" id="PTHR30346">
    <property type="entry name" value="TRANSCRIPTIONAL DUAL REGULATOR HCAR-RELATED"/>
    <property type="match status" value="1"/>
</dbReference>
<dbReference type="Gene3D" id="1.10.10.10">
    <property type="entry name" value="Winged helix-like DNA-binding domain superfamily/Winged helix DNA-binding domain"/>
    <property type="match status" value="1"/>
</dbReference>
<dbReference type="OrthoDB" id="3636008at2"/>
<evidence type="ECO:0000259" key="5">
    <source>
        <dbReference type="PROSITE" id="PS50931"/>
    </source>
</evidence>
<organism evidence="6 7">
    <name type="scientific">Saccharothrix saharensis</name>
    <dbReference type="NCBI Taxonomy" id="571190"/>
    <lineage>
        <taxon>Bacteria</taxon>
        <taxon>Bacillati</taxon>
        <taxon>Actinomycetota</taxon>
        <taxon>Actinomycetes</taxon>
        <taxon>Pseudonocardiales</taxon>
        <taxon>Pseudonocardiaceae</taxon>
        <taxon>Saccharothrix</taxon>
    </lineage>
</organism>
<dbReference type="CDD" id="cd08414">
    <property type="entry name" value="PBP2_LTTR_aromatics_like"/>
    <property type="match status" value="1"/>
</dbReference>
<dbReference type="Pfam" id="PF00126">
    <property type="entry name" value="HTH_1"/>
    <property type="match status" value="1"/>
</dbReference>
<dbReference type="SUPFAM" id="SSF46785">
    <property type="entry name" value="Winged helix' DNA-binding domain"/>
    <property type="match status" value="1"/>
</dbReference>
<dbReference type="PRINTS" id="PR00039">
    <property type="entry name" value="HTHLYSR"/>
</dbReference>
<reference evidence="6 7" key="1">
    <citation type="submission" date="2019-06" db="EMBL/GenBank/DDBJ databases">
        <title>Sequencing the genomes of 1000 actinobacteria strains.</title>
        <authorList>
            <person name="Klenk H.-P."/>
        </authorList>
    </citation>
    <scope>NUCLEOTIDE SEQUENCE [LARGE SCALE GENOMIC DNA]</scope>
    <source>
        <strain evidence="6 7">DSM 45456</strain>
    </source>
</reference>
<keyword evidence="2" id="KW-0805">Transcription regulation</keyword>
<keyword evidence="3 6" id="KW-0238">DNA-binding</keyword>
<accession>A0A543J6A6</accession>
<evidence type="ECO:0000256" key="1">
    <source>
        <dbReference type="ARBA" id="ARBA00009437"/>
    </source>
</evidence>
<evidence type="ECO:0000256" key="3">
    <source>
        <dbReference type="ARBA" id="ARBA00023125"/>
    </source>
</evidence>
<dbReference type="Gene3D" id="3.40.190.10">
    <property type="entry name" value="Periplasmic binding protein-like II"/>
    <property type="match status" value="2"/>
</dbReference>
<dbReference type="InterPro" id="IPR036388">
    <property type="entry name" value="WH-like_DNA-bd_sf"/>
</dbReference>
<evidence type="ECO:0000256" key="2">
    <source>
        <dbReference type="ARBA" id="ARBA00023015"/>
    </source>
</evidence>
<dbReference type="GO" id="GO:0003677">
    <property type="term" value="F:DNA binding"/>
    <property type="evidence" value="ECO:0007669"/>
    <property type="project" value="UniProtKB-KW"/>
</dbReference>
<dbReference type="AlphaFoldDB" id="A0A543J6A6"/>
<sequence length="286" mass="30671">MNVELRHLRAFAAIGDQGTITGAAAALRISQPALSRTLDQLERRLGARLVERTTRSLALTEAGTRLLARTRRVLAQVDDALAEVTAGPRELRVGFAWAALGRHTVPLLRGWRDARPDTEARMLRLDDPETALRHGGIDVAFVRSPHKPDPDLASVDLYREPRVAAVPEDHPFASAPGVRLVELADRPVVFCAAACSSSAALWPVGQRPATIDVANTDEWLTAIATGDAVGVTASATAHSHPHPAVRYVPITDGGSVAVRIVWPRAATHPATDAFREHARALLADLG</sequence>
<dbReference type="PROSITE" id="PS50931">
    <property type="entry name" value="HTH_LYSR"/>
    <property type="match status" value="1"/>
</dbReference>
<evidence type="ECO:0000256" key="4">
    <source>
        <dbReference type="ARBA" id="ARBA00023163"/>
    </source>
</evidence>
<dbReference type="GO" id="GO:0032993">
    <property type="term" value="C:protein-DNA complex"/>
    <property type="evidence" value="ECO:0007669"/>
    <property type="project" value="TreeGrafter"/>
</dbReference>
<dbReference type="Pfam" id="PF03466">
    <property type="entry name" value="LysR_substrate"/>
    <property type="match status" value="1"/>
</dbReference>
<name>A0A543J6A6_9PSEU</name>
<evidence type="ECO:0000313" key="6">
    <source>
        <dbReference type="EMBL" id="TQM78351.1"/>
    </source>
</evidence>
<dbReference type="Proteomes" id="UP000316628">
    <property type="component" value="Unassembled WGS sequence"/>
</dbReference>